<evidence type="ECO:0000313" key="2">
    <source>
        <dbReference type="EMBL" id="KAK2031160.1"/>
    </source>
</evidence>
<organism evidence="2 3">
    <name type="scientific">Colletotrichum zoysiae</name>
    <dbReference type="NCBI Taxonomy" id="1216348"/>
    <lineage>
        <taxon>Eukaryota</taxon>
        <taxon>Fungi</taxon>
        <taxon>Dikarya</taxon>
        <taxon>Ascomycota</taxon>
        <taxon>Pezizomycotina</taxon>
        <taxon>Sordariomycetes</taxon>
        <taxon>Hypocreomycetidae</taxon>
        <taxon>Glomerellales</taxon>
        <taxon>Glomerellaceae</taxon>
        <taxon>Colletotrichum</taxon>
        <taxon>Colletotrichum graminicola species complex</taxon>
    </lineage>
</organism>
<reference evidence="2" key="1">
    <citation type="submission" date="2021-06" db="EMBL/GenBank/DDBJ databases">
        <title>Comparative genomics, transcriptomics and evolutionary studies reveal genomic signatures of adaptation to plant cell wall in hemibiotrophic fungi.</title>
        <authorList>
            <consortium name="DOE Joint Genome Institute"/>
            <person name="Baroncelli R."/>
            <person name="Diaz J.F."/>
            <person name="Benocci T."/>
            <person name="Peng M."/>
            <person name="Battaglia E."/>
            <person name="Haridas S."/>
            <person name="Andreopoulos W."/>
            <person name="Labutti K."/>
            <person name="Pangilinan J."/>
            <person name="Floch G.L."/>
            <person name="Makela M.R."/>
            <person name="Henrissat B."/>
            <person name="Grigoriev I.V."/>
            <person name="Crouch J.A."/>
            <person name="De Vries R.P."/>
            <person name="Sukno S.A."/>
            <person name="Thon M.R."/>
        </authorList>
    </citation>
    <scope>NUCLEOTIDE SEQUENCE</scope>
    <source>
        <strain evidence="2">MAFF235873</strain>
    </source>
</reference>
<sequence length="101" mass="11505">MHPDNSKRLNTFVFIFLTYCEFISEIISSSFRGCLFFATLFVLDFGWLFAFLETFTVINAVDTWIDILALFWITSISRGKSLQISQLGRDLNATFATSAAI</sequence>
<gene>
    <name evidence="2" type="ORF">LX32DRAFT_681292</name>
</gene>
<keyword evidence="3" id="KW-1185">Reference proteome</keyword>
<feature type="transmembrane region" description="Helical" evidence="1">
    <location>
        <begin position="47"/>
        <end position="73"/>
    </location>
</feature>
<dbReference type="AlphaFoldDB" id="A0AAD9HL81"/>
<accession>A0AAD9HL81</accession>
<comment type="caution">
    <text evidence="2">The sequence shown here is derived from an EMBL/GenBank/DDBJ whole genome shotgun (WGS) entry which is preliminary data.</text>
</comment>
<evidence type="ECO:0000256" key="1">
    <source>
        <dbReference type="SAM" id="Phobius"/>
    </source>
</evidence>
<dbReference type="EMBL" id="MU842843">
    <property type="protein sequence ID" value="KAK2031160.1"/>
    <property type="molecule type" value="Genomic_DNA"/>
</dbReference>
<feature type="transmembrane region" description="Helical" evidence="1">
    <location>
        <begin position="12"/>
        <end position="41"/>
    </location>
</feature>
<keyword evidence="1" id="KW-0472">Membrane</keyword>
<keyword evidence="1" id="KW-0812">Transmembrane</keyword>
<dbReference type="Proteomes" id="UP001232148">
    <property type="component" value="Unassembled WGS sequence"/>
</dbReference>
<evidence type="ECO:0000313" key="3">
    <source>
        <dbReference type="Proteomes" id="UP001232148"/>
    </source>
</evidence>
<protein>
    <submittedName>
        <fullName evidence="2">Uncharacterized protein</fullName>
    </submittedName>
</protein>
<keyword evidence="1" id="KW-1133">Transmembrane helix</keyword>
<proteinExistence type="predicted"/>
<name>A0AAD9HL81_9PEZI</name>